<keyword evidence="2" id="KW-1185">Reference proteome</keyword>
<organism evidence="1 2">
    <name type="scientific">Mycobacterium ulcerans str. Harvey</name>
    <dbReference type="NCBI Taxonomy" id="1299332"/>
    <lineage>
        <taxon>Bacteria</taxon>
        <taxon>Bacillati</taxon>
        <taxon>Actinomycetota</taxon>
        <taxon>Actinomycetes</taxon>
        <taxon>Mycobacteriales</taxon>
        <taxon>Mycobacteriaceae</taxon>
        <taxon>Mycobacterium</taxon>
        <taxon>Mycobacterium ulcerans group</taxon>
    </lineage>
</organism>
<dbReference type="EMBL" id="JAOL01000082">
    <property type="protein sequence ID" value="EUA92021.1"/>
    <property type="molecule type" value="Genomic_DNA"/>
</dbReference>
<dbReference type="InterPro" id="IPR011059">
    <property type="entry name" value="Metal-dep_hydrolase_composite"/>
</dbReference>
<protein>
    <recommendedName>
        <fullName evidence="3">Amidohydrolase family protein</fullName>
    </recommendedName>
</protein>
<dbReference type="SUPFAM" id="SSF51338">
    <property type="entry name" value="Composite domain of metallo-dependent hydrolases"/>
    <property type="match status" value="1"/>
</dbReference>
<evidence type="ECO:0000313" key="2">
    <source>
        <dbReference type="Proteomes" id="UP000020681"/>
    </source>
</evidence>
<dbReference type="Proteomes" id="UP000020681">
    <property type="component" value="Unassembled WGS sequence"/>
</dbReference>
<evidence type="ECO:0000313" key="1">
    <source>
        <dbReference type="EMBL" id="EUA92021.1"/>
    </source>
</evidence>
<sequence>MTGDADAIYTNGDIVTVDDEQPIAEAVAVKDGRIVAVGAHDDVVRENLGRTHGASILPEIPCYRDSSTRTATTSMH</sequence>
<name>A0ABN0R4G5_MYCUL</name>
<comment type="caution">
    <text evidence="1">The sequence shown here is derived from an EMBL/GenBank/DDBJ whole genome shotgun (WGS) entry which is preliminary data.</text>
</comment>
<dbReference type="Gene3D" id="2.30.40.10">
    <property type="entry name" value="Urease, subunit C, domain 1"/>
    <property type="match status" value="1"/>
</dbReference>
<accession>A0ABN0R4G5</accession>
<evidence type="ECO:0008006" key="3">
    <source>
        <dbReference type="Google" id="ProtNLM"/>
    </source>
</evidence>
<gene>
    <name evidence="1" type="ORF">I551_1500</name>
</gene>
<reference evidence="1 2" key="1">
    <citation type="submission" date="2014-01" db="EMBL/GenBank/DDBJ databases">
        <authorList>
            <person name="Dobos K."/>
            <person name="Lenaerts A."/>
            <person name="Ordway D."/>
            <person name="DeGroote M.A."/>
            <person name="Parker T."/>
            <person name="Sizemore C."/>
            <person name="Tallon L.J."/>
            <person name="Sadzewicz L.K."/>
            <person name="Sengamalay N."/>
            <person name="Fraser C.M."/>
            <person name="Hine E."/>
            <person name="Shefchek K.A."/>
            <person name="Das S.P."/>
            <person name="Tettelin H."/>
        </authorList>
    </citation>
    <scope>NUCLEOTIDE SEQUENCE [LARGE SCALE GENOMIC DNA]</scope>
    <source>
        <strain evidence="1 2">Harvey</strain>
    </source>
</reference>
<proteinExistence type="predicted"/>